<accession>A0ABZ2LEN8</accession>
<keyword evidence="2" id="KW-0444">Lipid biosynthesis</keyword>
<dbReference type="EMBL" id="CP089983">
    <property type="protein sequence ID" value="WXB09227.1"/>
    <property type="molecule type" value="Genomic_DNA"/>
</dbReference>
<evidence type="ECO:0000256" key="3">
    <source>
        <dbReference type="ARBA" id="ARBA00022679"/>
    </source>
</evidence>
<comment type="pathway">
    <text evidence="1">Lipid metabolism.</text>
</comment>
<evidence type="ECO:0000313" key="8">
    <source>
        <dbReference type="Proteomes" id="UP001374803"/>
    </source>
</evidence>
<evidence type="ECO:0000256" key="1">
    <source>
        <dbReference type="ARBA" id="ARBA00005189"/>
    </source>
</evidence>
<dbReference type="PANTHER" id="PTHR10434">
    <property type="entry name" value="1-ACYL-SN-GLYCEROL-3-PHOSPHATE ACYLTRANSFERASE"/>
    <property type="match status" value="1"/>
</dbReference>
<gene>
    <name evidence="7" type="ORF">LVJ94_18575</name>
</gene>
<feature type="domain" description="Phospholipid/glycerol acyltransferase" evidence="6">
    <location>
        <begin position="81"/>
        <end position="193"/>
    </location>
</feature>
<protein>
    <submittedName>
        <fullName evidence="7">1-acyl-sn-glycerol-3-phosphate acyltransferase</fullName>
    </submittedName>
</protein>
<evidence type="ECO:0000256" key="4">
    <source>
        <dbReference type="ARBA" id="ARBA00023098"/>
    </source>
</evidence>
<dbReference type="SMART" id="SM00563">
    <property type="entry name" value="PlsC"/>
    <property type="match status" value="1"/>
</dbReference>
<evidence type="ECO:0000256" key="2">
    <source>
        <dbReference type="ARBA" id="ARBA00022516"/>
    </source>
</evidence>
<reference evidence="7" key="1">
    <citation type="submission" date="2021-12" db="EMBL/GenBank/DDBJ databases">
        <title>Discovery of the Pendulisporaceae a myxobacterial family with distinct sporulation behavior and unique specialized metabolism.</title>
        <authorList>
            <person name="Garcia R."/>
            <person name="Popoff A."/>
            <person name="Bader C.D."/>
            <person name="Loehr J."/>
            <person name="Walesch S."/>
            <person name="Walt C."/>
            <person name="Boldt J."/>
            <person name="Bunk B."/>
            <person name="Haeckl F.J.F.P.J."/>
            <person name="Gunesch A.P."/>
            <person name="Birkelbach J."/>
            <person name="Nuebel U."/>
            <person name="Pietschmann T."/>
            <person name="Bach T."/>
            <person name="Mueller R."/>
        </authorList>
    </citation>
    <scope>NUCLEOTIDE SEQUENCE</scope>
    <source>
        <strain evidence="7">MSr11367</strain>
    </source>
</reference>
<evidence type="ECO:0000256" key="5">
    <source>
        <dbReference type="ARBA" id="ARBA00023315"/>
    </source>
</evidence>
<sequence length="257" mass="27400">MKLNFVRKPIRVAGLGLITATYLPLYVARDAMLGVGVGKTELRQRLHLRDLWTGRWSRALLKLFAVHPNIVGDVPTRQGGYLVVANHRSTIDIALVLATFGGCVVSRADLSRWPIIGPAARKVGTLFVERTNKQSGARVIRAMAGRLAEGDIVSVFPEGTTFPDDEVRPFLRGGFVAAIRAGVPVLPVGIAYEAGSEAAFVGESFGAHLDRMSGAPPTRVTVCIGKPLPSDDGGAATLPARAHEAVQALVHKARSLV</sequence>
<dbReference type="Proteomes" id="UP001374803">
    <property type="component" value="Chromosome"/>
</dbReference>
<keyword evidence="3" id="KW-0808">Transferase</keyword>
<proteinExistence type="predicted"/>
<organism evidence="7 8">
    <name type="scientific">Pendulispora rubella</name>
    <dbReference type="NCBI Taxonomy" id="2741070"/>
    <lineage>
        <taxon>Bacteria</taxon>
        <taxon>Pseudomonadati</taxon>
        <taxon>Myxococcota</taxon>
        <taxon>Myxococcia</taxon>
        <taxon>Myxococcales</taxon>
        <taxon>Sorangiineae</taxon>
        <taxon>Pendulisporaceae</taxon>
        <taxon>Pendulispora</taxon>
    </lineage>
</organism>
<name>A0ABZ2LEN8_9BACT</name>
<dbReference type="SUPFAM" id="SSF69593">
    <property type="entry name" value="Glycerol-3-phosphate (1)-acyltransferase"/>
    <property type="match status" value="1"/>
</dbReference>
<dbReference type="RefSeq" id="WP_394838898.1">
    <property type="nucleotide sequence ID" value="NZ_CP089929.1"/>
</dbReference>
<dbReference type="Pfam" id="PF01553">
    <property type="entry name" value="Acyltransferase"/>
    <property type="match status" value="1"/>
</dbReference>
<dbReference type="InterPro" id="IPR002123">
    <property type="entry name" value="Plipid/glycerol_acylTrfase"/>
</dbReference>
<evidence type="ECO:0000313" key="7">
    <source>
        <dbReference type="EMBL" id="WXB09227.1"/>
    </source>
</evidence>
<keyword evidence="4" id="KW-0443">Lipid metabolism</keyword>
<dbReference type="CDD" id="cd07989">
    <property type="entry name" value="LPLAT_AGPAT-like"/>
    <property type="match status" value="1"/>
</dbReference>
<dbReference type="PANTHER" id="PTHR10434:SF64">
    <property type="entry name" value="1-ACYL-SN-GLYCEROL-3-PHOSPHATE ACYLTRANSFERASE-RELATED"/>
    <property type="match status" value="1"/>
</dbReference>
<keyword evidence="8" id="KW-1185">Reference proteome</keyword>
<dbReference type="GO" id="GO:0016746">
    <property type="term" value="F:acyltransferase activity"/>
    <property type="evidence" value="ECO:0007669"/>
    <property type="project" value="UniProtKB-KW"/>
</dbReference>
<keyword evidence="5 7" id="KW-0012">Acyltransferase</keyword>
<evidence type="ECO:0000259" key="6">
    <source>
        <dbReference type="SMART" id="SM00563"/>
    </source>
</evidence>